<dbReference type="GeneID" id="84789945"/>
<dbReference type="RefSeq" id="WP_004142420.1">
    <property type="nucleotide sequence ID" value="NZ_GG694027.1"/>
</dbReference>
<evidence type="ECO:0000313" key="2">
    <source>
        <dbReference type="Proteomes" id="UP000004870"/>
    </source>
</evidence>
<gene>
    <name evidence="1" type="ORF">HMPREF0198_2169</name>
</gene>
<dbReference type="Proteomes" id="UP000004870">
    <property type="component" value="Unassembled WGS sequence"/>
</dbReference>
<keyword evidence="2" id="KW-1185">Reference proteome</keyword>
<dbReference type="HOGENOM" id="CLU_1493609_0_0_6"/>
<organism evidence="1 2">
    <name type="scientific">Cardiobacterium hominis (strain ATCC 15826 / DSM 8339 / NCTC 10426 / 6573)</name>
    <dbReference type="NCBI Taxonomy" id="638300"/>
    <lineage>
        <taxon>Bacteria</taxon>
        <taxon>Pseudomonadati</taxon>
        <taxon>Pseudomonadota</taxon>
        <taxon>Gammaproteobacteria</taxon>
        <taxon>Cardiobacteriales</taxon>
        <taxon>Cardiobacteriaceae</taxon>
        <taxon>Cardiobacterium</taxon>
    </lineage>
</organism>
<accession>C8NCE1</accession>
<dbReference type="AlphaFoldDB" id="C8NCE1"/>
<dbReference type="EMBL" id="ACKY01000114">
    <property type="protein sequence ID" value="EEV87775.1"/>
    <property type="molecule type" value="Genomic_DNA"/>
</dbReference>
<proteinExistence type="predicted"/>
<evidence type="ECO:0000313" key="1">
    <source>
        <dbReference type="EMBL" id="EEV87775.1"/>
    </source>
</evidence>
<protein>
    <submittedName>
        <fullName evidence="1">Uncharacterized protein</fullName>
    </submittedName>
</protein>
<comment type="caution">
    <text evidence="1">The sequence shown here is derived from an EMBL/GenBank/DDBJ whole genome shotgun (WGS) entry which is preliminary data.</text>
</comment>
<name>C8NCE1_CARH6</name>
<dbReference type="OrthoDB" id="9894140at2"/>
<reference evidence="1 2" key="1">
    <citation type="submission" date="2009-08" db="EMBL/GenBank/DDBJ databases">
        <authorList>
            <person name="Qin X."/>
            <person name="Bachman B."/>
            <person name="Battles P."/>
            <person name="Bell A."/>
            <person name="Bess C."/>
            <person name="Bickham C."/>
            <person name="Chaboub L."/>
            <person name="Chen D."/>
            <person name="Coyle M."/>
            <person name="Deiros D.R."/>
            <person name="Dinh H."/>
            <person name="Forbes L."/>
            <person name="Fowler G."/>
            <person name="Francisco L."/>
            <person name="Fu Q."/>
            <person name="Gubbala S."/>
            <person name="Hale W."/>
            <person name="Han Y."/>
            <person name="Hemphill L."/>
            <person name="Highlander S.K."/>
            <person name="Hirani K."/>
            <person name="Hogues M."/>
            <person name="Jackson L."/>
            <person name="Jakkamsetti A."/>
            <person name="Javaid M."/>
            <person name="Jiang H."/>
            <person name="Korchina V."/>
            <person name="Kovar C."/>
            <person name="Lara F."/>
            <person name="Lee S."/>
            <person name="Mata R."/>
            <person name="Mathew T."/>
            <person name="Moen C."/>
            <person name="Morales K."/>
            <person name="Munidasa M."/>
            <person name="Nazareth L."/>
            <person name="Ngo R."/>
            <person name="Nguyen L."/>
            <person name="Okwuonu G."/>
            <person name="Ongeri F."/>
            <person name="Patil S."/>
            <person name="Petrosino J."/>
            <person name="Pham C."/>
            <person name="Pham P."/>
            <person name="Pu L.-L."/>
            <person name="Puazo M."/>
            <person name="Raj R."/>
            <person name="Reid J."/>
            <person name="Rouhana J."/>
            <person name="Saada N."/>
            <person name="Shang Y."/>
            <person name="Simmons D."/>
            <person name="Thornton R."/>
            <person name="Warren J."/>
            <person name="Weissenberger G."/>
            <person name="Zhang J."/>
            <person name="Zhang L."/>
            <person name="Zhou C."/>
            <person name="Zhu D."/>
            <person name="Muzny D."/>
            <person name="Worley K."/>
            <person name="Gibbs R."/>
        </authorList>
    </citation>
    <scope>NUCLEOTIDE SEQUENCE [LARGE SCALE GENOMIC DNA]</scope>
    <source>
        <strain evidence="2">ATCC 15826 / DSM 8339 / NCTC 10426 / 6573</strain>
    </source>
</reference>
<sequence>MAKLIKNFFGADLVVTDETNYITLDEIGDVECWEIRPDYLLGEWRSGGSQGKAGWRPIIRPDLGFDFGGHNKFREYIRTHWCFHVSNLTFEPFQVSDYQVPPARLIEWYGRKVEVPQWAGYLALQPQIREEGEKVYPLVAYELQPDWLDGHWCEGRLSLTVACVISPPVKPEDSLMKLKL</sequence>